<dbReference type="Proteomes" id="UP000636800">
    <property type="component" value="Unassembled WGS sequence"/>
</dbReference>
<keyword evidence="4" id="KW-1185">Reference proteome</keyword>
<organism evidence="3 4">
    <name type="scientific">Vanilla planifolia</name>
    <name type="common">Vanilla</name>
    <dbReference type="NCBI Taxonomy" id="51239"/>
    <lineage>
        <taxon>Eukaryota</taxon>
        <taxon>Viridiplantae</taxon>
        <taxon>Streptophyta</taxon>
        <taxon>Embryophyta</taxon>
        <taxon>Tracheophyta</taxon>
        <taxon>Spermatophyta</taxon>
        <taxon>Magnoliopsida</taxon>
        <taxon>Liliopsida</taxon>
        <taxon>Asparagales</taxon>
        <taxon>Orchidaceae</taxon>
        <taxon>Vanilloideae</taxon>
        <taxon>Vanilleae</taxon>
        <taxon>Vanilla</taxon>
    </lineage>
</organism>
<accession>A0A835U229</accession>
<evidence type="ECO:0000313" key="2">
    <source>
        <dbReference type="EMBL" id="KAG0446009.1"/>
    </source>
</evidence>
<evidence type="ECO:0000256" key="1">
    <source>
        <dbReference type="SAM" id="MobiDB-lite"/>
    </source>
</evidence>
<evidence type="ECO:0000313" key="3">
    <source>
        <dbReference type="EMBL" id="KAG0446018.1"/>
    </source>
</evidence>
<dbReference type="Proteomes" id="UP000639772">
    <property type="component" value="Unassembled WGS sequence"/>
</dbReference>
<gene>
    <name evidence="3" type="ORF">HPP92_029044</name>
    <name evidence="2" type="ORF">HPP92_029055</name>
</gene>
<protein>
    <submittedName>
        <fullName evidence="3">Uncharacterized protein</fullName>
    </submittedName>
</protein>
<sequence>MSWTVITLGRDSGTRAGWWLSTMSIGSRWSNDQQQPEAGLRDSSARRASWQTAAQLRRVGQHRDPNRPRGGLRHAGFKQQGMHNGEAYGQALGQTKRLSEQVPVSVVVLKNFMVCI</sequence>
<reference evidence="4 5" key="1">
    <citation type="journal article" date="2020" name="Nat. Food">
        <title>A phased Vanilla planifolia genome enables genetic improvement of flavour and production.</title>
        <authorList>
            <person name="Hasing T."/>
            <person name="Tang H."/>
            <person name="Brym M."/>
            <person name="Khazi F."/>
            <person name="Huang T."/>
            <person name="Chambers A.H."/>
        </authorList>
    </citation>
    <scope>NUCLEOTIDE SEQUENCE [LARGE SCALE GENOMIC DNA]</scope>
    <source>
        <tissue evidence="3">Leaf</tissue>
    </source>
</reference>
<comment type="caution">
    <text evidence="3">The sequence shown here is derived from an EMBL/GenBank/DDBJ whole genome shotgun (WGS) entry which is preliminary data.</text>
</comment>
<evidence type="ECO:0000313" key="4">
    <source>
        <dbReference type="Proteomes" id="UP000636800"/>
    </source>
</evidence>
<evidence type="ECO:0000313" key="5">
    <source>
        <dbReference type="Proteomes" id="UP000639772"/>
    </source>
</evidence>
<dbReference type="AlphaFoldDB" id="A0A835U229"/>
<dbReference type="EMBL" id="JADCNL010000624">
    <property type="protein sequence ID" value="KAG0446018.1"/>
    <property type="molecule type" value="Genomic_DNA"/>
</dbReference>
<name>A0A835U229_VANPL</name>
<dbReference type="EMBL" id="JADCNM010000625">
    <property type="protein sequence ID" value="KAG0446009.1"/>
    <property type="molecule type" value="Genomic_DNA"/>
</dbReference>
<proteinExistence type="predicted"/>
<feature type="region of interest" description="Disordered" evidence="1">
    <location>
        <begin position="56"/>
        <end position="89"/>
    </location>
</feature>